<dbReference type="Gene3D" id="3.90.180.10">
    <property type="entry name" value="Medium-chain alcohol dehydrogenases, catalytic domain"/>
    <property type="match status" value="1"/>
</dbReference>
<protein>
    <submittedName>
        <fullName evidence="1">Zinc-binding dehydrogenase</fullName>
    </submittedName>
</protein>
<name>A0ABV2X3N1_9NOCA</name>
<evidence type="ECO:0000313" key="2">
    <source>
        <dbReference type="Proteomes" id="UP001550535"/>
    </source>
</evidence>
<proteinExistence type="predicted"/>
<gene>
    <name evidence="1" type="ORF">ABZ507_01650</name>
</gene>
<dbReference type="EMBL" id="JBEYBR010000002">
    <property type="protein sequence ID" value="MEU2120510.1"/>
    <property type="molecule type" value="Genomic_DNA"/>
</dbReference>
<comment type="caution">
    <text evidence="1">The sequence shown here is derived from an EMBL/GenBank/DDBJ whole genome shotgun (WGS) entry which is preliminary data.</text>
</comment>
<organism evidence="1 2">
    <name type="scientific">Nocardia niwae</name>
    <dbReference type="NCBI Taxonomy" id="626084"/>
    <lineage>
        <taxon>Bacteria</taxon>
        <taxon>Bacillati</taxon>
        <taxon>Actinomycetota</taxon>
        <taxon>Actinomycetes</taxon>
        <taxon>Mycobacteriales</taxon>
        <taxon>Nocardiaceae</taxon>
        <taxon>Nocardia</taxon>
    </lineage>
</organism>
<dbReference type="Pfam" id="PF13602">
    <property type="entry name" value="ADH_zinc_N_2"/>
    <property type="match status" value="1"/>
</dbReference>
<evidence type="ECO:0000313" key="1">
    <source>
        <dbReference type="EMBL" id="MEU2120510.1"/>
    </source>
</evidence>
<keyword evidence="2" id="KW-1185">Reference proteome</keyword>
<reference evidence="1 2" key="1">
    <citation type="submission" date="2024-06" db="EMBL/GenBank/DDBJ databases">
        <title>The Natural Products Discovery Center: Release of the First 8490 Sequenced Strains for Exploring Actinobacteria Biosynthetic Diversity.</title>
        <authorList>
            <person name="Kalkreuter E."/>
            <person name="Kautsar S.A."/>
            <person name="Yang D."/>
            <person name="Bader C.D."/>
            <person name="Teijaro C.N."/>
            <person name="Fluegel L."/>
            <person name="Davis C.M."/>
            <person name="Simpson J.R."/>
            <person name="Lauterbach L."/>
            <person name="Steele A.D."/>
            <person name="Gui C."/>
            <person name="Meng S."/>
            <person name="Li G."/>
            <person name="Viehrig K."/>
            <person name="Ye F."/>
            <person name="Su P."/>
            <person name="Kiefer A.F."/>
            <person name="Nichols A."/>
            <person name="Cepeda A.J."/>
            <person name="Yan W."/>
            <person name="Fan B."/>
            <person name="Jiang Y."/>
            <person name="Adhikari A."/>
            <person name="Zheng C.-J."/>
            <person name="Schuster L."/>
            <person name="Cowan T.M."/>
            <person name="Smanski M.J."/>
            <person name="Chevrette M.G."/>
            <person name="De Carvalho L.P.S."/>
            <person name="Shen B."/>
        </authorList>
    </citation>
    <scope>NUCLEOTIDE SEQUENCE [LARGE SCALE GENOMIC DNA]</scope>
    <source>
        <strain evidence="1 2">NPDC019434</strain>
    </source>
</reference>
<sequence length="113" mass="11521">MRGLGAGSTAVAVPGWDAVADAAALQAEGLALVCVGGLFVGVRPGMAPAGQRDITVRAVETRFEADRLTQLLDATVSGRLPAPVHAMVPLDRAAAVHRAVGKGGVRGKYVLRP</sequence>
<dbReference type="RefSeq" id="WP_357801351.1">
    <property type="nucleotide sequence ID" value="NZ_JBEYBM010000001.1"/>
</dbReference>
<dbReference type="Proteomes" id="UP001550535">
    <property type="component" value="Unassembled WGS sequence"/>
</dbReference>
<accession>A0ABV2X3N1</accession>